<dbReference type="Gene3D" id="3.40.50.720">
    <property type="entry name" value="NAD(P)-binding Rossmann-like Domain"/>
    <property type="match status" value="1"/>
</dbReference>
<comment type="similarity">
    <text evidence="2">Belongs to the short-chain dehydrogenases/reductases (SDR) family.</text>
</comment>
<sequence>MCVTDVSMAGKVVIVTGGNTGIGFEVAKALSAKGARVILACRCEEKGNLARDRIISETSNHKVIFKLLNLASLKSVREFCEDVKKTEDRLDVLINNAGVTSNSDNYTEDGIIEALQVNHFGPFLLTLLLLPLLKKQPSRIINTSSIMHLLANINLGTINEKYNTDINCYMTSKLCNVLFTVDLARRLKGTGVVVNAVHPGIVDTGIVRNVNALYGICFRFLCWFCYRSAVEGAQTTIHLSVTDEGAEVTGKYFVDCAQSTMSWRVKGALGRQLFDLSVKMVKYDDNVDCKK</sequence>
<evidence type="ECO:0000313" key="4">
    <source>
        <dbReference type="RefSeq" id="XP_052757032.1"/>
    </source>
</evidence>
<dbReference type="InterPro" id="IPR002347">
    <property type="entry name" value="SDR_fam"/>
</dbReference>
<name>A0ABM3N0B2_GALME</name>
<evidence type="ECO:0000313" key="3">
    <source>
        <dbReference type="Proteomes" id="UP001652740"/>
    </source>
</evidence>
<gene>
    <name evidence="4" type="primary">LOC113520950</name>
</gene>
<organism evidence="3 4">
    <name type="scientific">Galleria mellonella</name>
    <name type="common">Greater wax moth</name>
    <dbReference type="NCBI Taxonomy" id="7137"/>
    <lineage>
        <taxon>Eukaryota</taxon>
        <taxon>Metazoa</taxon>
        <taxon>Ecdysozoa</taxon>
        <taxon>Arthropoda</taxon>
        <taxon>Hexapoda</taxon>
        <taxon>Insecta</taxon>
        <taxon>Pterygota</taxon>
        <taxon>Neoptera</taxon>
        <taxon>Endopterygota</taxon>
        <taxon>Lepidoptera</taxon>
        <taxon>Glossata</taxon>
        <taxon>Ditrysia</taxon>
        <taxon>Pyraloidea</taxon>
        <taxon>Pyralidae</taxon>
        <taxon>Galleriinae</taxon>
        <taxon>Galleria</taxon>
    </lineage>
</organism>
<dbReference type="Pfam" id="PF00106">
    <property type="entry name" value="adh_short"/>
    <property type="match status" value="1"/>
</dbReference>
<dbReference type="GeneID" id="113520950"/>
<evidence type="ECO:0000256" key="2">
    <source>
        <dbReference type="RuleBase" id="RU000363"/>
    </source>
</evidence>
<keyword evidence="3" id="KW-1185">Reference proteome</keyword>
<dbReference type="PANTHER" id="PTHR43157:SF31">
    <property type="entry name" value="PHOSPHATIDYLINOSITOL-GLYCAN BIOSYNTHESIS CLASS F PROTEIN"/>
    <property type="match status" value="1"/>
</dbReference>
<dbReference type="PRINTS" id="PR00081">
    <property type="entry name" value="GDHRDH"/>
</dbReference>
<keyword evidence="1" id="KW-0560">Oxidoreductase</keyword>
<dbReference type="PRINTS" id="PR00080">
    <property type="entry name" value="SDRFAMILY"/>
</dbReference>
<dbReference type="SUPFAM" id="SSF51735">
    <property type="entry name" value="NAD(P)-binding Rossmann-fold domains"/>
    <property type="match status" value="1"/>
</dbReference>
<proteinExistence type="inferred from homology"/>
<dbReference type="InterPro" id="IPR036291">
    <property type="entry name" value="NAD(P)-bd_dom_sf"/>
</dbReference>
<dbReference type="PANTHER" id="PTHR43157">
    <property type="entry name" value="PHOSPHATIDYLINOSITOL-GLYCAN BIOSYNTHESIS CLASS F PROTEIN-RELATED"/>
    <property type="match status" value="1"/>
</dbReference>
<protein>
    <submittedName>
        <fullName evidence="4">Retinol dehydrogenase 11-like</fullName>
    </submittedName>
</protein>
<dbReference type="CDD" id="cd05327">
    <property type="entry name" value="retinol-DH_like_SDR_c_like"/>
    <property type="match status" value="1"/>
</dbReference>
<accession>A0ABM3N0B2</accession>
<dbReference type="RefSeq" id="XP_052757032.1">
    <property type="nucleotide sequence ID" value="XM_052901072.1"/>
</dbReference>
<evidence type="ECO:0000256" key="1">
    <source>
        <dbReference type="ARBA" id="ARBA00023002"/>
    </source>
</evidence>
<dbReference type="Proteomes" id="UP001652740">
    <property type="component" value="Unplaced"/>
</dbReference>
<reference evidence="4" key="1">
    <citation type="submission" date="2025-08" db="UniProtKB">
        <authorList>
            <consortium name="RefSeq"/>
        </authorList>
    </citation>
    <scope>IDENTIFICATION</scope>
    <source>
        <tissue evidence="4">Whole larvae</tissue>
    </source>
</reference>